<sequence length="370" mass="42513">MRKFIFCTTFLLSFLFSQAQKTYHGLPVITAKDSMADYRLGDDWYEGQWKISPQITADTLTIQCFLPVEDFTFYTDKDSIQFFLHPGQSHKFFVLLNDTSYAITVIQAIKPHFTTLTFDSVASLPAHLIYENNNQNPYLIQLRDKYRIDRLVKGAESNSERALKVMHWIHGLWKHDGYNAAEKKDALYILEKAEKGDNFRCVEFGIVTAACMNSIGLKARVLSLKVKDVETRLSGAGHVVAEVYLNDLKKWVLLDSQWDAMPVLHGIPLNAVEFQKAIKEHYSQLEISSLSGASKRMYTNWIYPYLYYFNCPFDNREGTDTEKLTIDGKKALMLVPQGAKNPTVFQGKYKLDYCIYTHSLNDFYAPPVSH</sequence>
<keyword evidence="1" id="KW-0732">Signal</keyword>
<keyword evidence="4" id="KW-1185">Reference proteome</keyword>
<dbReference type="Pfam" id="PF01841">
    <property type="entry name" value="Transglut_core"/>
    <property type="match status" value="1"/>
</dbReference>
<evidence type="ECO:0000313" key="3">
    <source>
        <dbReference type="EMBL" id="GAT63765.1"/>
    </source>
</evidence>
<feature type="signal peptide" evidence="1">
    <location>
        <begin position="1"/>
        <end position="19"/>
    </location>
</feature>
<reference evidence="4" key="2">
    <citation type="journal article" date="2017" name="Genome Announc.">
        <title>Draft genome sequence of Paludibacter jiangxiensis NM7(T), a propionate-producing fermentative bacterium.</title>
        <authorList>
            <person name="Qiu Y.-L."/>
            <person name="Tourlousse D.M."/>
            <person name="Matsuura N."/>
            <person name="Ohashi A."/>
            <person name="Sekiguchi Y."/>
        </authorList>
    </citation>
    <scope>NUCLEOTIDE SEQUENCE [LARGE SCALE GENOMIC DNA]</scope>
    <source>
        <strain evidence="4">NM7</strain>
    </source>
</reference>
<gene>
    <name evidence="3" type="ORF">PJIAN_4306</name>
</gene>
<dbReference type="AlphaFoldDB" id="A0A161LFE6"/>
<accession>A0A161LFE6</accession>
<feature type="chain" id="PRO_5007823804" evidence="1">
    <location>
        <begin position="20"/>
        <end position="370"/>
    </location>
</feature>
<evidence type="ECO:0000313" key="4">
    <source>
        <dbReference type="Proteomes" id="UP000076586"/>
    </source>
</evidence>
<proteinExistence type="predicted"/>
<dbReference type="InterPro" id="IPR002931">
    <property type="entry name" value="Transglutaminase-like"/>
</dbReference>
<dbReference type="STRING" id="681398.PJIAN_4306"/>
<dbReference type="RefSeq" id="WP_068705271.1">
    <property type="nucleotide sequence ID" value="NZ_BDCR01000004.1"/>
</dbReference>
<dbReference type="InterPro" id="IPR038765">
    <property type="entry name" value="Papain-like_cys_pep_sf"/>
</dbReference>
<dbReference type="Gene3D" id="3.10.620.30">
    <property type="match status" value="1"/>
</dbReference>
<dbReference type="SUPFAM" id="SSF54001">
    <property type="entry name" value="Cysteine proteinases"/>
    <property type="match status" value="1"/>
</dbReference>
<organism evidence="3 4">
    <name type="scientific">Paludibacter jiangxiensis</name>
    <dbReference type="NCBI Taxonomy" id="681398"/>
    <lineage>
        <taxon>Bacteria</taxon>
        <taxon>Pseudomonadati</taxon>
        <taxon>Bacteroidota</taxon>
        <taxon>Bacteroidia</taxon>
        <taxon>Bacteroidales</taxon>
        <taxon>Paludibacteraceae</taxon>
        <taxon>Paludibacter</taxon>
    </lineage>
</organism>
<evidence type="ECO:0000259" key="2">
    <source>
        <dbReference type="Pfam" id="PF01841"/>
    </source>
</evidence>
<reference evidence="4" key="1">
    <citation type="submission" date="2016-04" db="EMBL/GenBank/DDBJ databases">
        <title>Draft genome sequence of Paludibacter jiangxiensis strain NM7.</title>
        <authorList>
            <person name="Qiu Y."/>
            <person name="Matsuura N."/>
            <person name="Ohashi A."/>
            <person name="Tourlousse M.D."/>
            <person name="Sekiguchi Y."/>
        </authorList>
    </citation>
    <scope>NUCLEOTIDE SEQUENCE [LARGE SCALE GENOMIC DNA]</scope>
    <source>
        <strain evidence="4">NM7</strain>
    </source>
</reference>
<dbReference type="OrthoDB" id="5166556at2"/>
<feature type="domain" description="Transglutaminase-like" evidence="2">
    <location>
        <begin position="149"/>
        <end position="255"/>
    </location>
</feature>
<protein>
    <submittedName>
        <fullName evidence="3">Transglutaminase-like superfamily protein</fullName>
    </submittedName>
</protein>
<name>A0A161LFE6_9BACT</name>
<dbReference type="EMBL" id="BDCR01000004">
    <property type="protein sequence ID" value="GAT63765.1"/>
    <property type="molecule type" value="Genomic_DNA"/>
</dbReference>
<dbReference type="Proteomes" id="UP000076586">
    <property type="component" value="Unassembled WGS sequence"/>
</dbReference>
<comment type="caution">
    <text evidence="3">The sequence shown here is derived from an EMBL/GenBank/DDBJ whole genome shotgun (WGS) entry which is preliminary data.</text>
</comment>
<evidence type="ECO:0000256" key="1">
    <source>
        <dbReference type="SAM" id="SignalP"/>
    </source>
</evidence>